<sequence>MPNYKKKYNLKKNFKKRPKRRTFKRCAKITNVEKTEKNLEKLDLDINRDSNEFFTKNATYDQHYDAQVLNREKYLATIIAFKDYSIEILPNAKARTLAAAFARHDTELIDYLLEENKQFGFSDVLKAITILDSQREKRSIEKKIERIQKTGAVIKPKKMAEFKKNLNNLELLRPKNGSFSGAMANKLRKWVRKFDAKELEFFAICLPTDPWKKLANICHLNPSKDFPNAPWFLPFCYGNKLPEDSKVERCRNMTADNVNELIKEFDLPFRMVSHLKKYLNAESKKCLAEKQEKLDSILWYYEDLNCPEVDDIIKARLEKGEKVELGYGKLMERLLLFKSYRQIVTESKISILSLLIPIAEKNLKNFRSTVASPVAVLGDASSSMNVAIRTATIISSLLATICDAKLTFFNYENFASESEPKNISDVLDVAFKTEASGSTAPAASLVPYFNKKEIIKTFIIVTDEEENTYASTSDGKTWRFFELFMEYRKTIYPASLIFVSFLGHQHSQGQMYSDFVRENVPDVLQFKFSRSRPDLTKLDSILGTICSRSSQSFSGHVEKIESNLRTNGLSKYFENMTIQKQ</sequence>
<dbReference type="InterPro" id="IPR036465">
    <property type="entry name" value="vWFA_dom_sf"/>
</dbReference>
<evidence type="ECO:0000313" key="1">
    <source>
        <dbReference type="EMBL" id="CAF0709851.1"/>
    </source>
</evidence>
<reference evidence="1" key="1">
    <citation type="submission" date="2021-02" db="EMBL/GenBank/DDBJ databases">
        <authorList>
            <person name="Nowell W R."/>
        </authorList>
    </citation>
    <scope>NUCLEOTIDE SEQUENCE</scope>
    <source>
        <strain evidence="1">Ploen Becks lab</strain>
    </source>
</reference>
<comment type="caution">
    <text evidence="1">The sequence shown here is derived from an EMBL/GenBank/DDBJ whole genome shotgun (WGS) entry which is preliminary data.</text>
</comment>
<dbReference type="EMBL" id="CAJNOC010000049">
    <property type="protein sequence ID" value="CAF0709851.1"/>
    <property type="molecule type" value="Genomic_DNA"/>
</dbReference>
<dbReference type="Proteomes" id="UP000663879">
    <property type="component" value="Unassembled WGS sequence"/>
</dbReference>
<dbReference type="OrthoDB" id="301415at2759"/>
<accession>A0A813LXV3</accession>
<protein>
    <recommendedName>
        <fullName evidence="3">TROVE domain-containing protein</fullName>
    </recommendedName>
</protein>
<dbReference type="AlphaFoldDB" id="A0A813LXV3"/>
<evidence type="ECO:0000313" key="2">
    <source>
        <dbReference type="Proteomes" id="UP000663879"/>
    </source>
</evidence>
<evidence type="ECO:0008006" key="3">
    <source>
        <dbReference type="Google" id="ProtNLM"/>
    </source>
</evidence>
<name>A0A813LXV3_9BILA</name>
<organism evidence="1 2">
    <name type="scientific">Brachionus calyciflorus</name>
    <dbReference type="NCBI Taxonomy" id="104777"/>
    <lineage>
        <taxon>Eukaryota</taxon>
        <taxon>Metazoa</taxon>
        <taxon>Spiralia</taxon>
        <taxon>Gnathifera</taxon>
        <taxon>Rotifera</taxon>
        <taxon>Eurotatoria</taxon>
        <taxon>Monogononta</taxon>
        <taxon>Pseudotrocha</taxon>
        <taxon>Ploima</taxon>
        <taxon>Brachionidae</taxon>
        <taxon>Brachionus</taxon>
    </lineage>
</organism>
<keyword evidence="2" id="KW-1185">Reference proteome</keyword>
<proteinExistence type="predicted"/>
<dbReference type="Gene3D" id="3.40.50.410">
    <property type="entry name" value="von Willebrand factor, type A domain"/>
    <property type="match status" value="1"/>
</dbReference>
<dbReference type="SUPFAM" id="SSF53300">
    <property type="entry name" value="vWA-like"/>
    <property type="match status" value="1"/>
</dbReference>
<gene>
    <name evidence="1" type="ORF">OXX778_LOCUS867</name>
</gene>